<sequence>MNDQMLLVYAKQFLASRLSDPPKLEEVAAVFGVSKYRLTEVFKSSLGTTVAGFLREERMRRAQRLLAQTSLGLEAIARQVGFSCAANFSNAFREYVGVWPSEFRDNAPLEALTSMQGAVRWTSSRP</sequence>
<dbReference type="RefSeq" id="WP_180158543.1">
    <property type="nucleotide sequence ID" value="NZ_JACCEM010000018.1"/>
</dbReference>
<proteinExistence type="predicted"/>
<dbReference type="Gene3D" id="1.10.10.60">
    <property type="entry name" value="Homeodomain-like"/>
    <property type="match status" value="1"/>
</dbReference>
<dbReference type="InterPro" id="IPR053142">
    <property type="entry name" value="PchR_regulatory_protein"/>
</dbReference>
<dbReference type="InterPro" id="IPR009057">
    <property type="entry name" value="Homeodomain-like_sf"/>
</dbReference>
<dbReference type="PANTHER" id="PTHR47893:SF1">
    <property type="entry name" value="REGULATORY PROTEIN PCHR"/>
    <property type="match status" value="1"/>
</dbReference>
<evidence type="ECO:0000313" key="6">
    <source>
        <dbReference type="Proteomes" id="UP000559809"/>
    </source>
</evidence>
<accession>A0A853G3D7</accession>
<dbReference type="PROSITE" id="PS01124">
    <property type="entry name" value="HTH_ARAC_FAMILY_2"/>
    <property type="match status" value="1"/>
</dbReference>
<dbReference type="PRINTS" id="PR00032">
    <property type="entry name" value="HTHARAC"/>
</dbReference>
<dbReference type="GO" id="GO:0003700">
    <property type="term" value="F:DNA-binding transcription factor activity"/>
    <property type="evidence" value="ECO:0007669"/>
    <property type="project" value="InterPro"/>
</dbReference>
<dbReference type="InterPro" id="IPR018060">
    <property type="entry name" value="HTH_AraC"/>
</dbReference>
<dbReference type="GO" id="GO:0043565">
    <property type="term" value="F:sequence-specific DNA binding"/>
    <property type="evidence" value="ECO:0007669"/>
    <property type="project" value="InterPro"/>
</dbReference>
<evidence type="ECO:0000256" key="3">
    <source>
        <dbReference type="ARBA" id="ARBA00023163"/>
    </source>
</evidence>
<evidence type="ECO:0000256" key="2">
    <source>
        <dbReference type="ARBA" id="ARBA00023125"/>
    </source>
</evidence>
<organism evidence="5 6">
    <name type="scientific">Parapusillimonas granuli</name>
    <dbReference type="NCBI Taxonomy" id="380911"/>
    <lineage>
        <taxon>Bacteria</taxon>
        <taxon>Pseudomonadati</taxon>
        <taxon>Pseudomonadota</taxon>
        <taxon>Betaproteobacteria</taxon>
        <taxon>Burkholderiales</taxon>
        <taxon>Alcaligenaceae</taxon>
        <taxon>Parapusillimonas</taxon>
    </lineage>
</organism>
<evidence type="ECO:0000313" key="5">
    <source>
        <dbReference type="EMBL" id="NYT51868.1"/>
    </source>
</evidence>
<keyword evidence="3" id="KW-0804">Transcription</keyword>
<name>A0A853G3D7_9BURK</name>
<evidence type="ECO:0000259" key="4">
    <source>
        <dbReference type="PROSITE" id="PS01124"/>
    </source>
</evidence>
<dbReference type="Proteomes" id="UP000559809">
    <property type="component" value="Unassembled WGS sequence"/>
</dbReference>
<comment type="caution">
    <text evidence="5">The sequence shown here is derived from an EMBL/GenBank/DDBJ whole genome shotgun (WGS) entry which is preliminary data.</text>
</comment>
<protein>
    <submittedName>
        <fullName evidence="5">Helix-turn-helix transcriptional regulator</fullName>
    </submittedName>
</protein>
<keyword evidence="1" id="KW-0805">Transcription regulation</keyword>
<evidence type="ECO:0000256" key="1">
    <source>
        <dbReference type="ARBA" id="ARBA00023015"/>
    </source>
</evidence>
<dbReference type="PANTHER" id="PTHR47893">
    <property type="entry name" value="REGULATORY PROTEIN PCHR"/>
    <property type="match status" value="1"/>
</dbReference>
<dbReference type="InterPro" id="IPR020449">
    <property type="entry name" value="Tscrpt_reg_AraC-type_HTH"/>
</dbReference>
<dbReference type="SMART" id="SM00342">
    <property type="entry name" value="HTH_ARAC"/>
    <property type="match status" value="1"/>
</dbReference>
<keyword evidence="6" id="KW-1185">Reference proteome</keyword>
<dbReference type="Pfam" id="PF12833">
    <property type="entry name" value="HTH_18"/>
    <property type="match status" value="1"/>
</dbReference>
<dbReference type="AlphaFoldDB" id="A0A853G3D7"/>
<feature type="domain" description="HTH araC/xylS-type" evidence="4">
    <location>
        <begin position="8"/>
        <end position="106"/>
    </location>
</feature>
<gene>
    <name evidence="5" type="ORF">H0A72_21385</name>
</gene>
<keyword evidence="2" id="KW-0238">DNA-binding</keyword>
<dbReference type="EMBL" id="JACCEM010000018">
    <property type="protein sequence ID" value="NYT51868.1"/>
    <property type="molecule type" value="Genomic_DNA"/>
</dbReference>
<dbReference type="SUPFAM" id="SSF46689">
    <property type="entry name" value="Homeodomain-like"/>
    <property type="match status" value="2"/>
</dbReference>
<reference evidence="5 6" key="1">
    <citation type="submission" date="2020-07" db="EMBL/GenBank/DDBJ databases">
        <title>Taxonomic revisions and descriptions of new bacterial species based on genomic comparisons in the high-G+C-content subgroup of the family Alcaligenaceae.</title>
        <authorList>
            <person name="Szabo A."/>
            <person name="Felfoldi T."/>
        </authorList>
    </citation>
    <scope>NUCLEOTIDE SEQUENCE [LARGE SCALE GENOMIC DNA]</scope>
    <source>
        <strain evidence="5 6">LMG 24012</strain>
    </source>
</reference>